<name>A0AAW0FC49_9APHY</name>
<dbReference type="EMBL" id="JASBNA010000073">
    <property type="protein sequence ID" value="KAK7678298.1"/>
    <property type="molecule type" value="Genomic_DNA"/>
</dbReference>
<protein>
    <submittedName>
        <fullName evidence="1">Uncharacterized protein</fullName>
    </submittedName>
</protein>
<dbReference type="Proteomes" id="UP001385951">
    <property type="component" value="Unassembled WGS sequence"/>
</dbReference>
<accession>A0AAW0FC49</accession>
<organism evidence="1 2">
    <name type="scientific">Cerrena zonata</name>
    <dbReference type="NCBI Taxonomy" id="2478898"/>
    <lineage>
        <taxon>Eukaryota</taxon>
        <taxon>Fungi</taxon>
        <taxon>Dikarya</taxon>
        <taxon>Basidiomycota</taxon>
        <taxon>Agaricomycotina</taxon>
        <taxon>Agaricomycetes</taxon>
        <taxon>Polyporales</taxon>
        <taxon>Cerrenaceae</taxon>
        <taxon>Cerrena</taxon>
    </lineage>
</organism>
<reference evidence="1 2" key="1">
    <citation type="submission" date="2022-09" db="EMBL/GenBank/DDBJ databases">
        <authorList>
            <person name="Palmer J.M."/>
        </authorList>
    </citation>
    <scope>NUCLEOTIDE SEQUENCE [LARGE SCALE GENOMIC DNA]</scope>
    <source>
        <strain evidence="1 2">DSM 7382</strain>
    </source>
</reference>
<evidence type="ECO:0000313" key="1">
    <source>
        <dbReference type="EMBL" id="KAK7678298.1"/>
    </source>
</evidence>
<comment type="caution">
    <text evidence="1">The sequence shown here is derived from an EMBL/GenBank/DDBJ whole genome shotgun (WGS) entry which is preliminary data.</text>
</comment>
<proteinExistence type="predicted"/>
<dbReference type="AlphaFoldDB" id="A0AAW0FC49"/>
<evidence type="ECO:0000313" key="2">
    <source>
        <dbReference type="Proteomes" id="UP001385951"/>
    </source>
</evidence>
<gene>
    <name evidence="1" type="ORF">QCA50_018646</name>
</gene>
<keyword evidence="2" id="KW-1185">Reference proteome</keyword>
<sequence length="536" mass="59716">MSEANKKVVRFTGLVSGLDGASSPSGEDSGFWYQEGGPFFQLGLSAPPASTSHSADLERRSAGIRNTLIPDLDAVQSPSPIESRTYIPDLRSVRSPSPIESRPFVPNLDTVRSPSPINTHPFIPNLDMVRSPSPIGTRMSSTINSPGPIDSRLFIPDLSTIRSPSPIDSRPFIPDLSAVRSPSPIESRSQFLTTIMGSSSSSSTPSLSSHDAISHLYEQNVTFMQGLEQTALVRSMRDMNINSTSSGEQQDYSSYGRMTLVMDEMDLFFWSVVKTNWFGPNLLPTWRKWARSNKMTVKLMEDLLDYPQRYSVLFRNYGIDPSCGLPKDETGRFILPPAEMAEIVPRLKLVLTEYPKMVERAGDKQHSDKVSEEVAGLSEVLEELSQDEGTTTMSAEETEKVADIEFHLAHQIGYLKNIVDWNEAMLRQTDVFEHRSTESFVNAWKRHLRGAAGVPELRMMETRSIAPSILTPVIETPYPNIPPHPSTNLQYPDDELDDTEKLIANMTELSSAIGDLRMTTSHVFGTTHYNNLARQT</sequence>